<dbReference type="PANTHER" id="PTHR13230:SF5">
    <property type="entry name" value="GENERAL TRANSCRIPTION FACTOR 3C POLYPEPTIDE 5"/>
    <property type="match status" value="1"/>
</dbReference>
<evidence type="ECO:0000256" key="5">
    <source>
        <dbReference type="SAM" id="MobiDB-lite"/>
    </source>
</evidence>
<sequence>MLGLKDLFPKQGPKQNPNAAPYFEAAPLKIIAVEHPCVVKNTDNGLKTFGRNANYERLMDDDTGRIALPMWLRPDVPTTKPLMSHNAASNNVVLKITVPKRTGRKRKRGTDEPFTGVAVQSSEDEPSEHVCSEGREDDPKLILRKLQDTAGRYQAEAIGTIHDTHRYHGLADFQFSATEMPYLTKVTNHILPLKVDKLRELRFDPNLHPVKGQEIIPPPYYTDRVVPFNYFYEQNPYVRVDGVDEHGKAIMVNVQGRLAKTYGHYIEHDYYPIPTGPSKDMANSRQVPKDLLERMRVALEERPIWTRRALITRVAPYYSDNSLKIAVQLVGYQFKGGPWRDAVIKYGVDPRSDPKYRIYQTLAFKLEGLPGDRTVKNGIARSMAREEASRSHLWDGTQYCTNGKFWQICDITDPCLIKLINDAPLRDECDIATDGWWYGGTWAKIKAFMKAKMVAIRHGRLGFDEDEVKKKNFLYNSDILQKLNRYADIQPQHARGQVNPSTLLYDMVDVSGLEGLKYRHRPLTQANDLMTAMGFRGRQIRRPRKKKAETDGPRPDDDGLAIHKGSESEVEEEADGVGEDESGVVGAGSVEGDDEDGGEERFPDDAWAHILDSDLEEEIEGEADEDGEEDDDFDESMMLEGGDEVEDGDEGDEDDEDDGDDEVPTTAGDLPD</sequence>
<evidence type="ECO:0000256" key="3">
    <source>
        <dbReference type="ARBA" id="ARBA00023163"/>
    </source>
</evidence>
<dbReference type="GO" id="GO:0006384">
    <property type="term" value="P:transcription initiation at RNA polymerase III promoter"/>
    <property type="evidence" value="ECO:0007669"/>
    <property type="project" value="InterPro"/>
</dbReference>
<dbReference type="STRING" id="1229662.W3X2K9"/>
<dbReference type="AlphaFoldDB" id="W3X2K9"/>
<dbReference type="GO" id="GO:0005634">
    <property type="term" value="C:nucleus"/>
    <property type="evidence" value="ECO:0007669"/>
    <property type="project" value="UniProtKB-SubCell"/>
</dbReference>
<evidence type="ECO:0000313" key="9">
    <source>
        <dbReference type="Proteomes" id="UP000030651"/>
    </source>
</evidence>
<dbReference type="RefSeq" id="XP_007834596.1">
    <property type="nucleotide sequence ID" value="XM_007836405.1"/>
</dbReference>
<dbReference type="InParanoid" id="W3X2K9"/>
<feature type="compositionally biased region" description="Basic residues" evidence="5">
    <location>
        <begin position="538"/>
        <end position="547"/>
    </location>
</feature>
<feature type="region of interest" description="Disordered" evidence="5">
    <location>
        <begin position="101"/>
        <end position="135"/>
    </location>
</feature>
<keyword evidence="2" id="KW-0238">DNA-binding</keyword>
<evidence type="ECO:0000313" key="8">
    <source>
        <dbReference type="EMBL" id="ETS80295.1"/>
    </source>
</evidence>
<feature type="compositionally biased region" description="Basic and acidic residues" evidence="5">
    <location>
        <begin position="548"/>
        <end position="567"/>
    </location>
</feature>
<dbReference type="GO" id="GO:0001002">
    <property type="term" value="F:RNA polymerase III type 1 promoter sequence-specific DNA binding"/>
    <property type="evidence" value="ECO:0007669"/>
    <property type="project" value="TreeGrafter"/>
</dbReference>
<evidence type="ECO:0008006" key="10">
    <source>
        <dbReference type="Google" id="ProtNLM"/>
    </source>
</evidence>
<feature type="compositionally biased region" description="Acidic residues" evidence="5">
    <location>
        <begin position="613"/>
        <end position="663"/>
    </location>
</feature>
<dbReference type="PANTHER" id="PTHR13230">
    <property type="entry name" value="GENERAL TRANSCRIPTION FACTOR IIIC, POLYPEPTIDE 5"/>
    <property type="match status" value="1"/>
</dbReference>
<feature type="compositionally biased region" description="Acidic residues" evidence="5">
    <location>
        <begin position="568"/>
        <end position="582"/>
    </location>
</feature>
<dbReference type="OMA" id="NLRHAIP"/>
<dbReference type="OrthoDB" id="5598268at2759"/>
<dbReference type="GO" id="GO:0000127">
    <property type="term" value="C:transcription factor TFIIIC complex"/>
    <property type="evidence" value="ECO:0007669"/>
    <property type="project" value="InterPro"/>
</dbReference>
<dbReference type="KEGG" id="pfy:PFICI_07824"/>
<dbReference type="GeneID" id="19272837"/>
<reference evidence="9" key="1">
    <citation type="journal article" date="2015" name="BMC Genomics">
        <title>Genomic and transcriptomic analysis of the endophytic fungus Pestalotiopsis fici reveals its lifestyle and high potential for synthesis of natural products.</title>
        <authorList>
            <person name="Wang X."/>
            <person name="Zhang X."/>
            <person name="Liu L."/>
            <person name="Xiang M."/>
            <person name="Wang W."/>
            <person name="Sun X."/>
            <person name="Che Y."/>
            <person name="Guo L."/>
            <person name="Liu G."/>
            <person name="Guo L."/>
            <person name="Wang C."/>
            <person name="Yin W.B."/>
            <person name="Stadler M."/>
            <person name="Zhang X."/>
            <person name="Liu X."/>
        </authorList>
    </citation>
    <scope>NUCLEOTIDE SEQUENCE [LARGE SCALE GENOMIC DNA]</scope>
    <source>
        <strain evidence="9">W106-1 / CGMCC3.15140</strain>
    </source>
</reference>
<evidence type="ECO:0000256" key="1">
    <source>
        <dbReference type="ARBA" id="ARBA00004123"/>
    </source>
</evidence>
<proteinExistence type="predicted"/>
<evidence type="ECO:0000259" key="7">
    <source>
        <dbReference type="Pfam" id="PF17682"/>
    </source>
</evidence>
<dbReference type="Pfam" id="PF09734">
    <property type="entry name" value="Tau95"/>
    <property type="match status" value="1"/>
</dbReference>
<keyword evidence="3" id="KW-0804">Transcription</keyword>
<dbReference type="Gene3D" id="3.30.200.160">
    <property type="entry name" value="TFIIIC, subcomplex tauA, subunit Sfc1, barrel domain"/>
    <property type="match status" value="1"/>
</dbReference>
<name>W3X2K9_PESFW</name>
<dbReference type="GO" id="GO:0001003">
    <property type="term" value="F:RNA polymerase III type 2 promoter sequence-specific DNA binding"/>
    <property type="evidence" value="ECO:0007669"/>
    <property type="project" value="TreeGrafter"/>
</dbReference>
<feature type="region of interest" description="Disordered" evidence="5">
    <location>
        <begin position="532"/>
        <end position="672"/>
    </location>
</feature>
<organism evidence="8 9">
    <name type="scientific">Pestalotiopsis fici (strain W106-1 / CGMCC3.15140)</name>
    <dbReference type="NCBI Taxonomy" id="1229662"/>
    <lineage>
        <taxon>Eukaryota</taxon>
        <taxon>Fungi</taxon>
        <taxon>Dikarya</taxon>
        <taxon>Ascomycota</taxon>
        <taxon>Pezizomycotina</taxon>
        <taxon>Sordariomycetes</taxon>
        <taxon>Xylariomycetidae</taxon>
        <taxon>Amphisphaeriales</taxon>
        <taxon>Sporocadaceae</taxon>
        <taxon>Pestalotiopsis</taxon>
    </lineage>
</organism>
<accession>W3X2K9</accession>
<dbReference type="InterPro" id="IPR019136">
    <property type="entry name" value="TF_IIIC_su-5_HTH"/>
</dbReference>
<dbReference type="eggNOG" id="KOG2473">
    <property type="taxonomic scope" value="Eukaryota"/>
</dbReference>
<dbReference type="Proteomes" id="UP000030651">
    <property type="component" value="Unassembled WGS sequence"/>
</dbReference>
<dbReference type="InterPro" id="IPR041499">
    <property type="entry name" value="Tfc1/Sfc1_N"/>
</dbReference>
<dbReference type="HOGENOM" id="CLU_016809_2_1_1"/>
<evidence type="ECO:0000256" key="4">
    <source>
        <dbReference type="ARBA" id="ARBA00023242"/>
    </source>
</evidence>
<dbReference type="InterPro" id="IPR040454">
    <property type="entry name" value="TF_IIIC_Tfc1/Sfc1"/>
</dbReference>
<keyword evidence="4" id="KW-0539">Nucleus</keyword>
<protein>
    <recommendedName>
        <fullName evidence="10">Transcription factor tau subunit sfc1</fullName>
    </recommendedName>
</protein>
<comment type="subcellular location">
    <subcellularLocation>
        <location evidence="1">Nucleus</location>
    </subcellularLocation>
</comment>
<dbReference type="EMBL" id="KI912113">
    <property type="protein sequence ID" value="ETS80295.1"/>
    <property type="molecule type" value="Genomic_DNA"/>
</dbReference>
<evidence type="ECO:0000256" key="2">
    <source>
        <dbReference type="ARBA" id="ARBA00023125"/>
    </source>
</evidence>
<keyword evidence="9" id="KW-1185">Reference proteome</keyword>
<dbReference type="Pfam" id="PF17682">
    <property type="entry name" value="Tau95_N"/>
    <property type="match status" value="1"/>
</dbReference>
<dbReference type="InterPro" id="IPR042536">
    <property type="entry name" value="TFIIIC_tauA_Sfc1"/>
</dbReference>
<feature type="domain" description="Transcription factor IIIC subunit Tfc1/Sfc1 triple barrel" evidence="7">
    <location>
        <begin position="31"/>
        <end position="176"/>
    </location>
</feature>
<gene>
    <name evidence="8" type="ORF">PFICI_07824</name>
</gene>
<evidence type="ECO:0000259" key="6">
    <source>
        <dbReference type="Pfam" id="PF09734"/>
    </source>
</evidence>
<feature type="domain" description="Transcription factor IIIC subunit 5 HTH" evidence="6">
    <location>
        <begin position="215"/>
        <end position="365"/>
    </location>
</feature>